<organism evidence="1">
    <name type="scientific">marine sediment metagenome</name>
    <dbReference type="NCBI Taxonomy" id="412755"/>
    <lineage>
        <taxon>unclassified sequences</taxon>
        <taxon>metagenomes</taxon>
        <taxon>ecological metagenomes</taxon>
    </lineage>
</organism>
<reference evidence="1" key="1">
    <citation type="journal article" date="2014" name="Front. Microbiol.">
        <title>High frequency of phylogenetically diverse reductive dehalogenase-homologous genes in deep subseafloor sedimentary metagenomes.</title>
        <authorList>
            <person name="Kawai M."/>
            <person name="Futagami T."/>
            <person name="Toyoda A."/>
            <person name="Takaki Y."/>
            <person name="Nishi S."/>
            <person name="Hori S."/>
            <person name="Arai W."/>
            <person name="Tsubouchi T."/>
            <person name="Morono Y."/>
            <person name="Uchiyama I."/>
            <person name="Ito T."/>
            <person name="Fujiyama A."/>
            <person name="Inagaki F."/>
            <person name="Takami H."/>
        </authorList>
    </citation>
    <scope>NUCLEOTIDE SEQUENCE</scope>
    <source>
        <strain evidence="1">Expedition CK06-06</strain>
    </source>
</reference>
<gene>
    <name evidence="1" type="ORF">S03H2_62796</name>
</gene>
<evidence type="ECO:0000313" key="1">
    <source>
        <dbReference type="EMBL" id="GAH79796.1"/>
    </source>
</evidence>
<protein>
    <submittedName>
        <fullName evidence="1">Uncharacterized protein</fullName>
    </submittedName>
</protein>
<proteinExistence type="predicted"/>
<dbReference type="EMBL" id="BARU01040639">
    <property type="protein sequence ID" value="GAH79796.1"/>
    <property type="molecule type" value="Genomic_DNA"/>
</dbReference>
<accession>X1IBJ1</accession>
<sequence>TSEPDDAQIEVAIKALKGVLPEENKNIKFEVVNNV</sequence>
<feature type="non-terminal residue" evidence="1">
    <location>
        <position position="1"/>
    </location>
</feature>
<name>X1IBJ1_9ZZZZ</name>
<dbReference type="AlphaFoldDB" id="X1IBJ1"/>
<comment type="caution">
    <text evidence="1">The sequence shown here is derived from an EMBL/GenBank/DDBJ whole genome shotgun (WGS) entry which is preliminary data.</text>
</comment>